<proteinExistence type="predicted"/>
<dbReference type="GO" id="GO:0033565">
    <property type="term" value="C:ESCRT-0 complex"/>
    <property type="evidence" value="ECO:0007669"/>
    <property type="project" value="TreeGrafter"/>
</dbReference>
<dbReference type="CDD" id="cd21388">
    <property type="entry name" value="GAT_STAM"/>
    <property type="match status" value="1"/>
</dbReference>
<feature type="compositionally biased region" description="Low complexity" evidence="3">
    <location>
        <begin position="262"/>
        <end position="308"/>
    </location>
</feature>
<protein>
    <recommendedName>
        <fullName evidence="4">SH3 domain-containing protein</fullName>
    </recommendedName>
</protein>
<dbReference type="SUPFAM" id="SSF50044">
    <property type="entry name" value="SH3-domain"/>
    <property type="match status" value="1"/>
</dbReference>
<dbReference type="SMART" id="SM00326">
    <property type="entry name" value="SH3"/>
    <property type="match status" value="1"/>
</dbReference>
<keyword evidence="1 2" id="KW-0728">SH3 domain</keyword>
<dbReference type="PRINTS" id="PR00452">
    <property type="entry name" value="SH3DOMAIN"/>
</dbReference>
<dbReference type="Gene3D" id="1.20.5.1940">
    <property type="match status" value="1"/>
</dbReference>
<reference evidence="5" key="1">
    <citation type="journal article" date="2019" name="bioRxiv">
        <title>The Genome of the Zebra Mussel, Dreissena polymorpha: A Resource for Invasive Species Research.</title>
        <authorList>
            <person name="McCartney M.A."/>
            <person name="Auch B."/>
            <person name="Kono T."/>
            <person name="Mallez S."/>
            <person name="Zhang Y."/>
            <person name="Obille A."/>
            <person name="Becker A."/>
            <person name="Abrahante J.E."/>
            <person name="Garbe J."/>
            <person name="Badalamenti J.P."/>
            <person name="Herman A."/>
            <person name="Mangelson H."/>
            <person name="Liachko I."/>
            <person name="Sullivan S."/>
            <person name="Sone E.D."/>
            <person name="Koren S."/>
            <person name="Silverstein K.A.T."/>
            <person name="Beckman K.B."/>
            <person name="Gohl D.M."/>
        </authorList>
    </citation>
    <scope>NUCLEOTIDE SEQUENCE</scope>
    <source>
        <strain evidence="5">Duluth1</strain>
        <tissue evidence="5">Whole animal</tissue>
    </source>
</reference>
<sequence>MTPLYNFTAIALSLQEDKHSTQHKTSAGLYPMTFGGGASSGATASPRVREVRKVRALYDFEAVEDNELTFKAGELISVLDDSDPNWWKGFNQRGEGLFPANFVTADLTVEPEEPKKKVDFKEEVEVKSFEPDQVEIDEEKIDHVLQLIQNADPTGETNPDSSEMVQLEEQCKVMGPLIDAELEKIDRKHADLCGINTKVLEALQMYHSLMKETPLPFKYTTYSSPAMGMTPGPPGPSAQHFNGSIYMPQGGQMMPGQMPPMTQGQMPPMTQGQMPPMSQVQMPPMSQGQMPQMSQGQMPLMSQGSGMSHGHVQTYTSPSSQNYNNNAPSAGQPPYNTAPQQPHLPQNIVPSQQNINTPVNMRMAPSSTQQYMPQSGPVPNMDYSGAPQGLRDYTGGAQGVHAMYQQAIPQQHLL</sequence>
<keyword evidence="6" id="KW-1185">Reference proteome</keyword>
<dbReference type="Pfam" id="PF00018">
    <property type="entry name" value="SH3_1"/>
    <property type="match status" value="1"/>
</dbReference>
<dbReference type="InterPro" id="IPR036028">
    <property type="entry name" value="SH3-like_dom_sf"/>
</dbReference>
<dbReference type="PANTHER" id="PTHR45929">
    <property type="entry name" value="JAK PATHWAY SIGNAL TRANSDUCTION ADAPTOR MOLECULE"/>
    <property type="match status" value="1"/>
</dbReference>
<dbReference type="InterPro" id="IPR050670">
    <property type="entry name" value="STAM"/>
</dbReference>
<comment type="caution">
    <text evidence="5">The sequence shown here is derived from an EMBL/GenBank/DDBJ whole genome shotgun (WGS) entry which is preliminary data.</text>
</comment>
<evidence type="ECO:0000259" key="4">
    <source>
        <dbReference type="PROSITE" id="PS50002"/>
    </source>
</evidence>
<dbReference type="Gene3D" id="2.30.30.40">
    <property type="entry name" value="SH3 Domains"/>
    <property type="match status" value="1"/>
</dbReference>
<dbReference type="GO" id="GO:0043328">
    <property type="term" value="P:protein transport to vacuole involved in ubiquitin-dependent protein catabolic process via the multivesicular body sorting pathway"/>
    <property type="evidence" value="ECO:0007669"/>
    <property type="project" value="TreeGrafter"/>
</dbReference>
<dbReference type="EMBL" id="JAIWYP010000014">
    <property type="protein sequence ID" value="KAH3709862.1"/>
    <property type="molecule type" value="Genomic_DNA"/>
</dbReference>
<evidence type="ECO:0000256" key="2">
    <source>
        <dbReference type="PROSITE-ProRule" id="PRU00192"/>
    </source>
</evidence>
<accession>A0A9D4BUW3</accession>
<dbReference type="PROSITE" id="PS50002">
    <property type="entry name" value="SH3"/>
    <property type="match status" value="1"/>
</dbReference>
<gene>
    <name evidence="5" type="ORF">DPMN_069327</name>
</gene>
<evidence type="ECO:0000313" key="6">
    <source>
        <dbReference type="Proteomes" id="UP000828390"/>
    </source>
</evidence>
<evidence type="ECO:0000256" key="1">
    <source>
        <dbReference type="ARBA" id="ARBA00022443"/>
    </source>
</evidence>
<reference evidence="5" key="2">
    <citation type="submission" date="2020-11" db="EMBL/GenBank/DDBJ databases">
        <authorList>
            <person name="McCartney M.A."/>
            <person name="Auch B."/>
            <person name="Kono T."/>
            <person name="Mallez S."/>
            <person name="Becker A."/>
            <person name="Gohl D.M."/>
            <person name="Silverstein K.A.T."/>
            <person name="Koren S."/>
            <person name="Bechman K.B."/>
            <person name="Herman A."/>
            <person name="Abrahante J.E."/>
            <person name="Garbe J."/>
        </authorList>
    </citation>
    <scope>NUCLEOTIDE SEQUENCE</scope>
    <source>
        <strain evidence="5">Duluth1</strain>
        <tissue evidence="5">Whole animal</tissue>
    </source>
</reference>
<feature type="region of interest" description="Disordered" evidence="3">
    <location>
        <begin position="262"/>
        <end position="345"/>
    </location>
</feature>
<feature type="domain" description="SH3" evidence="4">
    <location>
        <begin position="49"/>
        <end position="108"/>
    </location>
</feature>
<evidence type="ECO:0000313" key="5">
    <source>
        <dbReference type="EMBL" id="KAH3709862.1"/>
    </source>
</evidence>
<dbReference type="InterPro" id="IPR001452">
    <property type="entry name" value="SH3_domain"/>
</dbReference>
<evidence type="ECO:0000256" key="3">
    <source>
        <dbReference type="SAM" id="MobiDB-lite"/>
    </source>
</evidence>
<feature type="compositionally biased region" description="Polar residues" evidence="3">
    <location>
        <begin position="311"/>
        <end position="345"/>
    </location>
</feature>
<dbReference type="PANTHER" id="PTHR45929:SF3">
    <property type="entry name" value="JAK PATHWAY SIGNAL TRANSDUCTION ADAPTOR MOLECULE"/>
    <property type="match status" value="1"/>
</dbReference>
<name>A0A9D4BUW3_DREPO</name>
<organism evidence="5 6">
    <name type="scientific">Dreissena polymorpha</name>
    <name type="common">Zebra mussel</name>
    <name type="synonym">Mytilus polymorpha</name>
    <dbReference type="NCBI Taxonomy" id="45954"/>
    <lineage>
        <taxon>Eukaryota</taxon>
        <taxon>Metazoa</taxon>
        <taxon>Spiralia</taxon>
        <taxon>Lophotrochozoa</taxon>
        <taxon>Mollusca</taxon>
        <taxon>Bivalvia</taxon>
        <taxon>Autobranchia</taxon>
        <taxon>Heteroconchia</taxon>
        <taxon>Euheterodonta</taxon>
        <taxon>Imparidentia</taxon>
        <taxon>Neoheterodontei</taxon>
        <taxon>Myida</taxon>
        <taxon>Dreissenoidea</taxon>
        <taxon>Dreissenidae</taxon>
        <taxon>Dreissena</taxon>
    </lineage>
</organism>
<dbReference type="AlphaFoldDB" id="A0A9D4BUW3"/>
<dbReference type="Proteomes" id="UP000828390">
    <property type="component" value="Unassembled WGS sequence"/>
</dbReference>
<dbReference type="CDD" id="cd11820">
    <property type="entry name" value="SH3_STAM"/>
    <property type="match status" value="1"/>
</dbReference>